<dbReference type="OrthoDB" id="9783671at2"/>
<protein>
    <submittedName>
        <fullName evidence="1">DNA repair photolyase</fullName>
    </submittedName>
</protein>
<dbReference type="PANTHER" id="PTHR37822">
    <property type="entry name" value="SPORE PHOTOPRODUCT LYASE-RELATED"/>
    <property type="match status" value="1"/>
</dbReference>
<dbReference type="EMBL" id="CP014672">
    <property type="protein sequence ID" value="ANW99322.1"/>
    <property type="molecule type" value="Genomic_DNA"/>
</dbReference>
<dbReference type="Pfam" id="PF20903">
    <property type="entry name" value="SPL"/>
    <property type="match status" value="1"/>
</dbReference>
<organism evidence="1 2">
    <name type="scientific">Thermoclostridium stercorarium subsp. thermolacticum DSM 2910</name>
    <dbReference type="NCBI Taxonomy" id="1121336"/>
    <lineage>
        <taxon>Bacteria</taxon>
        <taxon>Bacillati</taxon>
        <taxon>Bacillota</taxon>
        <taxon>Clostridia</taxon>
        <taxon>Eubacteriales</taxon>
        <taxon>Oscillospiraceae</taxon>
        <taxon>Thermoclostridium</taxon>
    </lineage>
</organism>
<dbReference type="Gene3D" id="3.80.30.30">
    <property type="match status" value="1"/>
</dbReference>
<evidence type="ECO:0000313" key="1">
    <source>
        <dbReference type="EMBL" id="ANW99322.1"/>
    </source>
</evidence>
<keyword evidence="1" id="KW-0456">Lyase</keyword>
<dbReference type="AlphaFoldDB" id="A0A1B1YEW3"/>
<dbReference type="GO" id="GO:0042601">
    <property type="term" value="C:endospore-forming forespore"/>
    <property type="evidence" value="ECO:0007669"/>
    <property type="project" value="TreeGrafter"/>
</dbReference>
<accession>A0A1B1YEW3</accession>
<reference evidence="1 2" key="1">
    <citation type="submission" date="2016-02" db="EMBL/GenBank/DDBJ databases">
        <title>Comparison of Clostridium stercorarium subspecies using comparative genomics and transcriptomics.</title>
        <authorList>
            <person name="Schellenberg J."/>
            <person name="Thallinger G."/>
            <person name="Levin D.B."/>
            <person name="Zhang X."/>
            <person name="Alvare G."/>
            <person name="Fristensky B."/>
            <person name="Sparling R."/>
        </authorList>
    </citation>
    <scope>NUCLEOTIDE SEQUENCE [LARGE SCALE GENOMIC DNA]</scope>
    <source>
        <strain evidence="1 2">DSM 2910</strain>
    </source>
</reference>
<evidence type="ECO:0000313" key="2">
    <source>
        <dbReference type="Proteomes" id="UP000092971"/>
    </source>
</evidence>
<dbReference type="SUPFAM" id="SSF102114">
    <property type="entry name" value="Radical SAM enzymes"/>
    <property type="match status" value="1"/>
</dbReference>
<name>A0A1B1YEW3_THEST</name>
<dbReference type="InterPro" id="IPR049539">
    <property type="entry name" value="SPL"/>
</dbReference>
<dbReference type="PANTHER" id="PTHR37822:SF2">
    <property type="entry name" value="SPORE PHOTOPRODUCT LYASE"/>
    <property type="match status" value="1"/>
</dbReference>
<dbReference type="RefSeq" id="WP_054632703.1">
    <property type="nucleotide sequence ID" value="NZ_CP014672.1"/>
</dbReference>
<dbReference type="GO" id="GO:0051539">
    <property type="term" value="F:4 iron, 4 sulfur cluster binding"/>
    <property type="evidence" value="ECO:0007669"/>
    <property type="project" value="TreeGrafter"/>
</dbReference>
<dbReference type="InterPro" id="IPR058240">
    <property type="entry name" value="rSAM_sf"/>
</dbReference>
<dbReference type="Gene3D" id="3.40.50.12110">
    <property type="match status" value="1"/>
</dbReference>
<dbReference type="GO" id="GO:0003913">
    <property type="term" value="F:DNA photolyase activity"/>
    <property type="evidence" value="ECO:0007669"/>
    <property type="project" value="TreeGrafter"/>
</dbReference>
<dbReference type="Proteomes" id="UP000092971">
    <property type="component" value="Chromosome"/>
</dbReference>
<dbReference type="GO" id="GO:1904047">
    <property type="term" value="F:S-adenosyl-L-methionine binding"/>
    <property type="evidence" value="ECO:0007669"/>
    <property type="project" value="TreeGrafter"/>
</dbReference>
<gene>
    <name evidence="1" type="ORF">CSTERTH_09910</name>
</gene>
<proteinExistence type="predicted"/>
<sequence length="346" mass="40398">MRNSGKDLYNPAFSHIYIEKGILNHPETVKILSRFPGAGIIVINHYKDVFSRSGQNFLMQKQSPSLILAKKQDNFLYKGAPVCQDFGHNHFYHTPLVMNCIYDCEYCYLQGMYSSANMVVFVNLEDYFMHVEKMLQNHPVYLCISYDTDLLALEHKLGYVRYWNSFAESHPNLTIEVRTKSAGFKSIEKLTPLENFILAWTLSPETVQKNFEHKTPSLTQRISCIKKALDRGFKVRLCFDPLIYSKDWYLHFSETVEKTFSEIPAGKIHDVGMGVFRISRDYLKRMRKNRPDSVITQYPYEYDNGVYHYGKELTDRMVSEACDILSKHVPAEKIYIWKEAEGERNI</sequence>